<dbReference type="PATRIC" id="fig|1030009.3.peg.84"/>
<reference evidence="2 3" key="1">
    <citation type="journal article" date="2011" name="J. Bacteriol.">
        <title>Genome sequence of the nonpathogenic Listeria monocytogenes serovar 4a strain M7.</title>
        <authorList>
            <person name="Chen J."/>
            <person name="Xia Y."/>
            <person name="Cheng C."/>
            <person name="Fang C."/>
            <person name="Shan Y."/>
            <person name="Jin G."/>
            <person name="Fang W."/>
        </authorList>
    </citation>
    <scope>NUCLEOTIDE SEQUENCE [LARGE SCALE GENOMIC DNA]</scope>
    <source>
        <strain evidence="2 3">M7</strain>
    </source>
</reference>
<dbReference type="RefSeq" id="WP_012582179.1">
    <property type="nucleotide sequence ID" value="NC_017537.1"/>
</dbReference>
<dbReference type="PANTHER" id="PTHR34985">
    <property type="entry name" value="SLR0554 PROTEIN"/>
    <property type="match status" value="1"/>
</dbReference>
<dbReference type="SUPFAM" id="SSF52540">
    <property type="entry name" value="P-loop containing nucleoside triphosphate hydrolases"/>
    <property type="match status" value="1"/>
</dbReference>
<evidence type="ECO:0000313" key="2">
    <source>
        <dbReference type="EMBL" id="AEH91094.1"/>
    </source>
</evidence>
<name>A0A0E0US03_LISMM</name>
<dbReference type="PANTHER" id="PTHR34985:SF1">
    <property type="entry name" value="SLR0554 PROTEIN"/>
    <property type="match status" value="1"/>
</dbReference>
<dbReference type="EMBL" id="CP002816">
    <property type="protein sequence ID" value="AEH91094.1"/>
    <property type="molecule type" value="Genomic_DNA"/>
</dbReference>
<dbReference type="KEGG" id="lmq:LMM7_0088"/>
<dbReference type="HOGENOM" id="CLU_018385_1_0_9"/>
<dbReference type="InterPro" id="IPR007936">
    <property type="entry name" value="VapE-like_dom"/>
</dbReference>
<gene>
    <name evidence="2" type="ordered locus">LMM7_0088</name>
</gene>
<feature type="domain" description="Virulence-associated protein E-like" evidence="1">
    <location>
        <begin position="482"/>
        <end position="699"/>
    </location>
</feature>
<sequence length="812" mass="93064">MNAKDIAISADGKLTLAVGKSRKEKAWKNKETSWQKVLEKISQTTRTKETIDEYLQMSKAEQSVIKDVGGFVGGTLLKGRRKAENVKWRQLITLDADFAAPGLWEEIELFYNFACAVYSTHKHTDAKPRLRVVIPLTRAVTPDEYQAVSRRIAADLDIDVFDDTTYQPHRLMYWPSTAKDGTFEFHYQDGAWLDPDKVLDRYDDWTDPSFWPESSRRENARKKLADRQGNPLEKPGIVGAFCKTYMIQDAIEAFLPDRYEPTGDGRYTYADGSTAGGLVLYENGLFAYSHHGTDPISEKLVNAFDLVRIHKFGAQDDDAQEGTPVNRLPSFMAMADFARNDDSVKEHLVESSLTSALEDFADMLDEVDEESEEVDKSWMKKLTLNRNGKVESTAPNILRILENDPNLRGKFGYNEFNYRMSILGNVPWRKTTKKVDEKNDLDDSALRNYLESVYQISGKDKIKDALREVMHRQRFHPVRKYLSGLEWDGKERLDTLLVDYLGAADSEYTRIVTRKTFAAAVARVLVPGIKFDQVLTLTGTQGIGKSTLLDKLGKEWYSDSLEDLHGKSAYELLQGYWIMELGELSALNKTEVEKAKAFISAREDRFRVAYGENVQGFPRQCIFIATTNDNTFLRDGTGNRRFWPVEVHGFGEKSVFTDLKEDEVDQIWAEAFVRYKEGEALYLQGEMENQARMQQAKFTESNVLEGLIREYLETPVPADWSSWNAPARRAFLRGEDFEEVERDDLVLRDKICAMEIWCELMDGDAKQLTKQKAREINDALRNIENWKDNQGVLRFGKLYGRQRAYTRITLAK</sequence>
<dbReference type="InterPro" id="IPR027417">
    <property type="entry name" value="P-loop_NTPase"/>
</dbReference>
<proteinExistence type="predicted"/>
<protein>
    <submittedName>
        <fullName evidence="2">Virulence-associated E family protein</fullName>
    </submittedName>
</protein>
<dbReference type="AlphaFoldDB" id="A0A0E0US03"/>
<accession>A0A0E0US03</accession>
<dbReference type="Proteomes" id="UP000000486">
    <property type="component" value="Chromosome"/>
</dbReference>
<evidence type="ECO:0000259" key="1">
    <source>
        <dbReference type="Pfam" id="PF05272"/>
    </source>
</evidence>
<organism evidence="2 3">
    <name type="scientific">Listeria monocytogenes serotype 4a (strain M7)</name>
    <dbReference type="NCBI Taxonomy" id="1030009"/>
    <lineage>
        <taxon>Bacteria</taxon>
        <taxon>Bacillati</taxon>
        <taxon>Bacillota</taxon>
        <taxon>Bacilli</taxon>
        <taxon>Bacillales</taxon>
        <taxon>Listeriaceae</taxon>
        <taxon>Listeria</taxon>
    </lineage>
</organism>
<evidence type="ECO:0000313" key="3">
    <source>
        <dbReference type="Proteomes" id="UP000000486"/>
    </source>
</evidence>
<dbReference type="Pfam" id="PF05272">
    <property type="entry name" value="VapE-like_dom"/>
    <property type="match status" value="1"/>
</dbReference>